<keyword evidence="4" id="KW-1185">Reference proteome</keyword>
<organism evidence="3 4">
    <name type="scientific">Saponaria officinalis</name>
    <name type="common">Common soapwort</name>
    <name type="synonym">Lychnis saponaria</name>
    <dbReference type="NCBI Taxonomy" id="3572"/>
    <lineage>
        <taxon>Eukaryota</taxon>
        <taxon>Viridiplantae</taxon>
        <taxon>Streptophyta</taxon>
        <taxon>Embryophyta</taxon>
        <taxon>Tracheophyta</taxon>
        <taxon>Spermatophyta</taxon>
        <taxon>Magnoliopsida</taxon>
        <taxon>eudicotyledons</taxon>
        <taxon>Gunneridae</taxon>
        <taxon>Pentapetalae</taxon>
        <taxon>Caryophyllales</taxon>
        <taxon>Caryophyllaceae</taxon>
        <taxon>Caryophylleae</taxon>
        <taxon>Saponaria</taxon>
    </lineage>
</organism>
<feature type="transmembrane region" description="Helical" evidence="1">
    <location>
        <begin position="20"/>
        <end position="41"/>
    </location>
</feature>
<proteinExistence type="predicted"/>
<dbReference type="EMBL" id="JBDFQZ010000011">
    <property type="protein sequence ID" value="KAK9676297.1"/>
    <property type="molecule type" value="Genomic_DNA"/>
</dbReference>
<feature type="domain" description="DUF4220" evidence="2">
    <location>
        <begin position="56"/>
        <end position="431"/>
    </location>
</feature>
<feature type="transmembrane region" description="Helical" evidence="1">
    <location>
        <begin position="359"/>
        <end position="381"/>
    </location>
</feature>
<keyword evidence="1" id="KW-0812">Transmembrane</keyword>
<keyword evidence="1" id="KW-0472">Membrane</keyword>
<feature type="transmembrane region" description="Helical" evidence="1">
    <location>
        <begin position="116"/>
        <end position="135"/>
    </location>
</feature>
<dbReference type="Pfam" id="PF13968">
    <property type="entry name" value="DUF4220"/>
    <property type="match status" value="1"/>
</dbReference>
<sequence length="748" mass="86468">MEEQNTDIMRMNIKLMWKTWDIRSFMIVSLLIQTFLTFLAPLRKRTSSSLLSFSLWLLYLSADAVALFTIGLISSNSGPKDPKNQDLLSFWAPFLLLHLGGPDTITALALADNELWHRHALSLMTQVAITLYVFWRSISKNYNRLLWLPTLLMFIDGSTKYIERTCALYFASADSFRDALRPKPEAGPNYARFVEEYSSAYNANIPLKIHGEHGPSDHQVGNFGANLDDELGSNEPDDEYRDGDENNAFTILDDRDEIVKKVKTAYYFYNKYKGLLVDAILSLKDKDQSRDFFVEKPPLELANIILTELQIMYDVFYTKVFLVQRKLSYARFVCFLSVIASLLLFSLEDKSNYNSVDVTITFMLLGGAIALDICTFSMFILSDWWIIITFVNDHHKILQSPMKWLFKWTRRARTVEWCPWERCMSSYNLLERCFKDPPSFLDYISIKRVRDIFISYLYTHVNPIDDKLIEFIISELQMKAKSATDGSTTNQVCSARGNLVLQEDYFLISECLLPWTLEIDYDESLLVWHLATDICYRTSDEEPNTQQYRDFSKKLSDYMAYLLLRQEGFMSPVVGISDIRFEDTCAEAKKFFTNKKSYCSSKEIFVNAVDKLICKDGITKCLRNRQVEGDDAQKEFLKEFCSKLLLVKSVVKPIVAKGDKSKSVLFDACRLAKQLAMFKDKQWEITSKVWVELVTYAAIRCMPRSHLGRLNQGGELITLVWLSMAHLGLGERFRQNQGFGWTKLVLEE</sequence>
<dbReference type="PANTHER" id="PTHR31325">
    <property type="entry name" value="OS01G0798800 PROTEIN-RELATED"/>
    <property type="match status" value="1"/>
</dbReference>
<keyword evidence="1" id="KW-1133">Transmembrane helix</keyword>
<reference evidence="3" key="1">
    <citation type="submission" date="2024-03" db="EMBL/GenBank/DDBJ databases">
        <title>WGS assembly of Saponaria officinalis var. Norfolk2.</title>
        <authorList>
            <person name="Jenkins J."/>
            <person name="Shu S."/>
            <person name="Grimwood J."/>
            <person name="Barry K."/>
            <person name="Goodstein D."/>
            <person name="Schmutz J."/>
            <person name="Leebens-Mack J."/>
            <person name="Osbourn A."/>
        </authorList>
    </citation>
    <scope>NUCLEOTIDE SEQUENCE [LARGE SCALE GENOMIC DNA]</scope>
    <source>
        <strain evidence="3">JIC</strain>
    </source>
</reference>
<evidence type="ECO:0000313" key="3">
    <source>
        <dbReference type="EMBL" id="KAK9676297.1"/>
    </source>
</evidence>
<dbReference type="Proteomes" id="UP001443914">
    <property type="component" value="Unassembled WGS sequence"/>
</dbReference>
<evidence type="ECO:0000256" key="1">
    <source>
        <dbReference type="SAM" id="Phobius"/>
    </source>
</evidence>
<evidence type="ECO:0000313" key="4">
    <source>
        <dbReference type="Proteomes" id="UP001443914"/>
    </source>
</evidence>
<gene>
    <name evidence="3" type="ORF">RND81_11G067500</name>
</gene>
<accession>A0AAW1HJ01</accession>
<evidence type="ECO:0000259" key="2">
    <source>
        <dbReference type="Pfam" id="PF13968"/>
    </source>
</evidence>
<feature type="transmembrane region" description="Helical" evidence="1">
    <location>
        <begin position="329"/>
        <end position="347"/>
    </location>
</feature>
<name>A0AAW1HJ01_SAPOF</name>
<comment type="caution">
    <text evidence="3">The sequence shown here is derived from an EMBL/GenBank/DDBJ whole genome shotgun (WGS) entry which is preliminary data.</text>
</comment>
<feature type="transmembrane region" description="Helical" evidence="1">
    <location>
        <begin position="87"/>
        <end position="110"/>
    </location>
</feature>
<dbReference type="InterPro" id="IPR025315">
    <property type="entry name" value="DUF4220"/>
</dbReference>
<dbReference type="AlphaFoldDB" id="A0AAW1HJ01"/>
<protein>
    <recommendedName>
        <fullName evidence="2">DUF4220 domain-containing protein</fullName>
    </recommendedName>
</protein>
<dbReference type="InterPro" id="IPR007658">
    <property type="entry name" value="DUF594"/>
</dbReference>
<feature type="transmembrane region" description="Helical" evidence="1">
    <location>
        <begin position="53"/>
        <end position="75"/>
    </location>
</feature>
<dbReference type="Pfam" id="PF04578">
    <property type="entry name" value="DUF594"/>
    <property type="match status" value="1"/>
</dbReference>